<feature type="domain" description="AsmA" evidence="1">
    <location>
        <begin position="4"/>
        <end position="212"/>
    </location>
</feature>
<dbReference type="Proteomes" id="UP001231859">
    <property type="component" value="Chromosome"/>
</dbReference>
<name>A0ABY8NZC1_9GAMM</name>
<dbReference type="EMBL" id="CP123759">
    <property type="protein sequence ID" value="WGO82593.1"/>
    <property type="molecule type" value="Genomic_DNA"/>
</dbReference>
<dbReference type="InterPro" id="IPR052894">
    <property type="entry name" value="AsmA-related"/>
</dbReference>
<evidence type="ECO:0000313" key="2">
    <source>
        <dbReference type="EMBL" id="WGO82593.1"/>
    </source>
</evidence>
<reference evidence="2 3" key="1">
    <citation type="submission" date="2023-04" db="EMBL/GenBank/DDBJ databases">
        <title>Genome dynamics across the evolutionary transition to endosymbiosis.</title>
        <authorList>
            <person name="Siozios S."/>
            <person name="Nadal-Jimenez P."/>
            <person name="Azagi T."/>
            <person name="Sprong H."/>
            <person name="Frost C.L."/>
            <person name="Parratt S.R."/>
            <person name="Taylor G."/>
            <person name="Brettell L."/>
            <person name="Lew K.C."/>
            <person name="Croft L."/>
            <person name="King K.C."/>
            <person name="Brockhurst M.A."/>
            <person name="Hypsa V."/>
            <person name="Novakova E."/>
            <person name="Darby A.C."/>
            <person name="Hurst G.D.D."/>
        </authorList>
    </citation>
    <scope>NUCLEOTIDE SEQUENCE [LARGE SCALE GENOMIC DNA]</scope>
    <source>
        <strain evidence="3">aApi_AU</strain>
    </source>
</reference>
<dbReference type="PANTHER" id="PTHR30441:SF4">
    <property type="entry name" value="PROTEIN ASMA"/>
    <property type="match status" value="1"/>
</dbReference>
<feature type="domain" description="AsmA" evidence="1">
    <location>
        <begin position="227"/>
        <end position="509"/>
    </location>
</feature>
<sequence length="607" mass="67980">MKRFLTTLVILMVVIFAGLTALVLLVNPNDFRHYLIDKVEQKSGYHLVFQGEMRWHVWPRLSIITGPFSLTAPGAIKPAISADNMRLDVSLWPLISHQLSVEEIVISGAVLRSTPDSEAKLNQDAPIAPESLNHISRKNNIDNKWLFEINKITLTDSLLIWQFNNDSQLNMRNIMLSLSRQDDHFIKVNFSSHVSKDQQDLTFSLKSKLNITDYPHQITGEINQLEYKMSGINLPTDGISGNATLLFDYWREQQSVLTLSNLAININDNHLTGNLVAHLGKTPDYQLNIASAKLDLDKILGWQPLLQPLAEIKIIPQTSTKPVIATAKTDSYDLSYLKQFPFQATISADKLIYRGLIVDGFQSKITNKKTLLNISQLEGRLLGGNFELPISLNYENSPVIVTAKPKFNKVKLAPLLQAFNMPTKLDGSLMLAAKLSGPGYGKFAVLNFWSGTANVTLSKAQLTGLNIASLIQHAFSRLTDKVDTPQNQADNTQIENLNVDTKLNKGLLSFSNLVASSDAINLDGNGWLNLASKSADVKLQVNIHKGWHGDDNFINKLKKLVIPLRIYGKWQNLQYQLNIEKLLRDELQSQAKKALDSWLEKEAQSQN</sequence>
<evidence type="ECO:0000313" key="3">
    <source>
        <dbReference type="Proteomes" id="UP001231859"/>
    </source>
</evidence>
<dbReference type="Pfam" id="PF05170">
    <property type="entry name" value="AsmA"/>
    <property type="match status" value="2"/>
</dbReference>
<proteinExistence type="predicted"/>
<protein>
    <submittedName>
        <fullName evidence="2">Outer membrane assembly protein AsmA</fullName>
    </submittedName>
</protein>
<evidence type="ECO:0000259" key="1">
    <source>
        <dbReference type="Pfam" id="PF05170"/>
    </source>
</evidence>
<organism evidence="2 3">
    <name type="scientific">Arsenophonus apicola</name>
    <dbReference type="NCBI Taxonomy" id="2879119"/>
    <lineage>
        <taxon>Bacteria</taxon>
        <taxon>Pseudomonadati</taxon>
        <taxon>Pseudomonadota</taxon>
        <taxon>Gammaproteobacteria</taxon>
        <taxon>Enterobacterales</taxon>
        <taxon>Morganellaceae</taxon>
        <taxon>Arsenophonus</taxon>
    </lineage>
</organism>
<keyword evidence="3" id="KW-1185">Reference proteome</keyword>
<dbReference type="PANTHER" id="PTHR30441">
    <property type="entry name" value="DUF748 DOMAIN-CONTAINING PROTEIN"/>
    <property type="match status" value="1"/>
</dbReference>
<dbReference type="InterPro" id="IPR007844">
    <property type="entry name" value="AsmA"/>
</dbReference>
<dbReference type="RefSeq" id="WP_280937302.1">
    <property type="nucleotide sequence ID" value="NZ_CP123759.1"/>
</dbReference>
<accession>A0ABY8NZC1</accession>
<dbReference type="NCBIfam" id="NF008091">
    <property type="entry name" value="PRK10833.1"/>
    <property type="match status" value="1"/>
</dbReference>
<gene>
    <name evidence="2" type="primary">asmA</name>
    <name evidence="2" type="ORF">QG404_09375</name>
</gene>